<dbReference type="GO" id="GO:0016491">
    <property type="term" value="F:oxidoreductase activity"/>
    <property type="evidence" value="ECO:0007669"/>
    <property type="project" value="UniProtKB-KW"/>
</dbReference>
<organism evidence="3 4">
    <name type="scientific">Aquisphaera giovannonii</name>
    <dbReference type="NCBI Taxonomy" id="406548"/>
    <lineage>
        <taxon>Bacteria</taxon>
        <taxon>Pseudomonadati</taxon>
        <taxon>Planctomycetota</taxon>
        <taxon>Planctomycetia</taxon>
        <taxon>Isosphaerales</taxon>
        <taxon>Isosphaeraceae</taxon>
        <taxon>Aquisphaera</taxon>
    </lineage>
</organism>
<evidence type="ECO:0000259" key="2">
    <source>
        <dbReference type="Pfam" id="PF02894"/>
    </source>
</evidence>
<sequence length="408" mass="43775">MRGPRRDVSSRRDFLAAAGGAVTLAAGVASPAVGAKGANERIGIGLIGVGGRGTDHLEAILKVASAHNVEIRSVCDVWRRAGDVAAEKVKKASGREPRACTRFGELLDDKGVDAIVVATPDFGHGAILTAALAAGKDAYIEKPMTIDVDSAARAVALAKEKSRVVQVGTQRRSDGHFRAGMKAVAAGEIGPVNRASAAVAFNEPRWRRATSDVHEKDVDWDAYLLGLPRRPFDPKLLRMWQLYKETSNGMPGLWMTHFADAVHMLTGATVPASAVALGGIYVWKDGREHADTFHAILEYPQGFLFDWGMGLGNAAGGHFTIHGTKATLDADRWHVRREKGSQGPHSLKPEATASHMENWLDCLRSRKPTNAPIETGYQHVVATVMAAKALETGRRQAYDAGKKVIVAC</sequence>
<gene>
    <name evidence="3" type="primary">ydgJ_1</name>
    <name evidence="3" type="ORF">OJF2_05980</name>
</gene>
<evidence type="ECO:0000259" key="1">
    <source>
        <dbReference type="Pfam" id="PF01408"/>
    </source>
</evidence>
<dbReference type="EC" id="1.-.-.-" evidence="3"/>
<dbReference type="InterPro" id="IPR006311">
    <property type="entry name" value="TAT_signal"/>
</dbReference>
<proteinExistence type="predicted"/>
<keyword evidence="3" id="KW-0560">Oxidoreductase</keyword>
<dbReference type="AlphaFoldDB" id="A0A5B9VVF1"/>
<dbReference type="SUPFAM" id="SSF51735">
    <property type="entry name" value="NAD(P)-binding Rossmann-fold domains"/>
    <property type="match status" value="1"/>
</dbReference>
<dbReference type="RefSeq" id="WP_168221576.1">
    <property type="nucleotide sequence ID" value="NZ_CP042997.1"/>
</dbReference>
<dbReference type="InterPro" id="IPR050463">
    <property type="entry name" value="Gfo/Idh/MocA_oxidrdct_glycsds"/>
</dbReference>
<keyword evidence="4" id="KW-1185">Reference proteome</keyword>
<dbReference type="GO" id="GO:0000166">
    <property type="term" value="F:nucleotide binding"/>
    <property type="evidence" value="ECO:0007669"/>
    <property type="project" value="InterPro"/>
</dbReference>
<reference evidence="3 4" key="1">
    <citation type="submission" date="2019-08" db="EMBL/GenBank/DDBJ databases">
        <title>Deep-cultivation of Planctomycetes and their phenomic and genomic characterization uncovers novel biology.</title>
        <authorList>
            <person name="Wiegand S."/>
            <person name="Jogler M."/>
            <person name="Boedeker C."/>
            <person name="Pinto D."/>
            <person name="Vollmers J."/>
            <person name="Rivas-Marin E."/>
            <person name="Kohn T."/>
            <person name="Peeters S.H."/>
            <person name="Heuer A."/>
            <person name="Rast P."/>
            <person name="Oberbeckmann S."/>
            <person name="Bunk B."/>
            <person name="Jeske O."/>
            <person name="Meyerdierks A."/>
            <person name="Storesund J.E."/>
            <person name="Kallscheuer N."/>
            <person name="Luecker S."/>
            <person name="Lage O.M."/>
            <person name="Pohl T."/>
            <person name="Merkel B.J."/>
            <person name="Hornburger P."/>
            <person name="Mueller R.-W."/>
            <person name="Bruemmer F."/>
            <person name="Labrenz M."/>
            <person name="Spormann A.M."/>
            <person name="Op den Camp H."/>
            <person name="Overmann J."/>
            <person name="Amann R."/>
            <person name="Jetten M.S.M."/>
            <person name="Mascher T."/>
            <person name="Medema M.H."/>
            <person name="Devos D.P."/>
            <person name="Kaster A.-K."/>
            <person name="Ovreas L."/>
            <person name="Rohde M."/>
            <person name="Galperin M.Y."/>
            <person name="Jogler C."/>
        </authorList>
    </citation>
    <scope>NUCLEOTIDE SEQUENCE [LARGE SCALE GENOMIC DNA]</scope>
    <source>
        <strain evidence="3 4">OJF2</strain>
    </source>
</reference>
<dbReference type="Gene3D" id="3.40.50.720">
    <property type="entry name" value="NAD(P)-binding Rossmann-like Domain"/>
    <property type="match status" value="1"/>
</dbReference>
<evidence type="ECO:0000313" key="3">
    <source>
        <dbReference type="EMBL" id="QEH32129.1"/>
    </source>
</evidence>
<dbReference type="InterPro" id="IPR000683">
    <property type="entry name" value="Gfo/Idh/MocA-like_OxRdtase_N"/>
</dbReference>
<evidence type="ECO:0000313" key="4">
    <source>
        <dbReference type="Proteomes" id="UP000324233"/>
    </source>
</evidence>
<dbReference type="PROSITE" id="PS51318">
    <property type="entry name" value="TAT"/>
    <property type="match status" value="1"/>
</dbReference>
<dbReference type="EMBL" id="CP042997">
    <property type="protein sequence ID" value="QEH32129.1"/>
    <property type="molecule type" value="Genomic_DNA"/>
</dbReference>
<dbReference type="SUPFAM" id="SSF55347">
    <property type="entry name" value="Glyceraldehyde-3-phosphate dehydrogenase-like, C-terminal domain"/>
    <property type="match status" value="1"/>
</dbReference>
<dbReference type="PANTHER" id="PTHR43818:SF5">
    <property type="entry name" value="OXIDOREDUCTASE FAMILY PROTEIN"/>
    <property type="match status" value="1"/>
</dbReference>
<dbReference type="InterPro" id="IPR004104">
    <property type="entry name" value="Gfo/Idh/MocA-like_OxRdtase_C"/>
</dbReference>
<accession>A0A5B9VVF1</accession>
<feature type="domain" description="Gfo/Idh/MocA-like oxidoreductase N-terminal" evidence="1">
    <location>
        <begin position="43"/>
        <end position="168"/>
    </location>
</feature>
<name>A0A5B9VVF1_9BACT</name>
<dbReference type="InterPro" id="IPR036291">
    <property type="entry name" value="NAD(P)-bd_dom_sf"/>
</dbReference>
<dbReference type="PANTHER" id="PTHR43818">
    <property type="entry name" value="BCDNA.GH03377"/>
    <property type="match status" value="1"/>
</dbReference>
<protein>
    <submittedName>
        <fullName evidence="3">Putative oxidoreductase YdgJ</fullName>
        <ecNumber evidence="3">1.-.-.-</ecNumber>
    </submittedName>
</protein>
<feature type="domain" description="Gfo/Idh/MocA-like oxidoreductase C-terminal" evidence="2">
    <location>
        <begin position="232"/>
        <end position="394"/>
    </location>
</feature>
<dbReference type="Gene3D" id="3.30.360.10">
    <property type="entry name" value="Dihydrodipicolinate Reductase, domain 2"/>
    <property type="match status" value="1"/>
</dbReference>
<dbReference type="Proteomes" id="UP000324233">
    <property type="component" value="Chromosome"/>
</dbReference>
<dbReference type="KEGG" id="agv:OJF2_05980"/>
<dbReference type="Pfam" id="PF02894">
    <property type="entry name" value="GFO_IDH_MocA_C"/>
    <property type="match status" value="1"/>
</dbReference>
<dbReference type="Pfam" id="PF01408">
    <property type="entry name" value="GFO_IDH_MocA"/>
    <property type="match status" value="1"/>
</dbReference>